<dbReference type="Gene3D" id="1.25.40.10">
    <property type="entry name" value="Tetratricopeptide repeat domain"/>
    <property type="match status" value="1"/>
</dbReference>
<dbReference type="SUPFAM" id="SSF81901">
    <property type="entry name" value="HCP-like"/>
    <property type="match status" value="1"/>
</dbReference>
<feature type="repeat" description="TPR" evidence="1">
    <location>
        <begin position="127"/>
        <end position="160"/>
    </location>
</feature>
<sequence>MFFQIHMENERKNKKIIWVGIGIAILAVLLASFFVVKGYIASSYLQKGVEYFLKDDFTNARLYLKKSVELNQRLPEAYFYLGQISIAVETDGGIVYYLPEADYANAVTYYEKALEYGIEKKDTDTHRRTLNNLGFSYRQIGEYEKGDAVYLKKIELFPDLSFNARYFVAVDYFERFNKPQDAIDLLLPAFDSRDGQERYYYRGYSLLSQLFYFLKDYDNAWKYSELALRASNGKVDRFIYIVRGVRAIIYGYKKDFTSAEAELEKISKLSNPKDGANCIFATALLEGGDPVRAVMRAEGALGVEGDLRFACLFVFAEGNAKLGNKSEADNFMRSYLKETDEMPEHTIFILRNRDDFKRALGR</sequence>
<dbReference type="PROSITE" id="PS50005">
    <property type="entry name" value="TPR"/>
    <property type="match status" value="1"/>
</dbReference>
<evidence type="ECO:0000313" key="4">
    <source>
        <dbReference type="Proteomes" id="UP000177982"/>
    </source>
</evidence>
<dbReference type="AlphaFoldDB" id="A0A1G2L895"/>
<name>A0A1G2L895_9BACT</name>
<keyword evidence="2" id="KW-1133">Transmembrane helix</keyword>
<evidence type="ECO:0000256" key="2">
    <source>
        <dbReference type="SAM" id="Phobius"/>
    </source>
</evidence>
<dbReference type="EMBL" id="MHQO01000002">
    <property type="protein sequence ID" value="OHA07863.1"/>
    <property type="molecule type" value="Genomic_DNA"/>
</dbReference>
<evidence type="ECO:0000313" key="3">
    <source>
        <dbReference type="EMBL" id="OHA07863.1"/>
    </source>
</evidence>
<dbReference type="Pfam" id="PF13181">
    <property type="entry name" value="TPR_8"/>
    <property type="match status" value="2"/>
</dbReference>
<feature type="transmembrane region" description="Helical" evidence="2">
    <location>
        <begin position="16"/>
        <end position="36"/>
    </location>
</feature>
<dbReference type="Proteomes" id="UP000177982">
    <property type="component" value="Unassembled WGS sequence"/>
</dbReference>
<keyword evidence="2" id="KW-0472">Membrane</keyword>
<organism evidence="3 4">
    <name type="scientific">Candidatus Sungbacteria bacterium RIFCSPLOWO2_01_FULL_47_10</name>
    <dbReference type="NCBI Taxonomy" id="1802276"/>
    <lineage>
        <taxon>Bacteria</taxon>
        <taxon>Candidatus Sungiibacteriota</taxon>
    </lineage>
</organism>
<evidence type="ECO:0000256" key="1">
    <source>
        <dbReference type="PROSITE-ProRule" id="PRU00339"/>
    </source>
</evidence>
<gene>
    <name evidence="3" type="ORF">A2934_00200</name>
</gene>
<accession>A0A1G2L895</accession>
<comment type="caution">
    <text evidence="3">The sequence shown here is derived from an EMBL/GenBank/DDBJ whole genome shotgun (WGS) entry which is preliminary data.</text>
</comment>
<proteinExistence type="predicted"/>
<dbReference type="InterPro" id="IPR011990">
    <property type="entry name" value="TPR-like_helical_dom_sf"/>
</dbReference>
<dbReference type="InterPro" id="IPR019734">
    <property type="entry name" value="TPR_rpt"/>
</dbReference>
<dbReference type="SUPFAM" id="SSF48452">
    <property type="entry name" value="TPR-like"/>
    <property type="match status" value="1"/>
</dbReference>
<keyword evidence="2" id="KW-0812">Transmembrane</keyword>
<protein>
    <submittedName>
        <fullName evidence="3">Uncharacterized protein</fullName>
    </submittedName>
</protein>
<keyword evidence="1" id="KW-0802">TPR repeat</keyword>
<dbReference type="SMART" id="SM00028">
    <property type="entry name" value="TPR"/>
    <property type="match status" value="2"/>
</dbReference>
<reference evidence="3 4" key="1">
    <citation type="journal article" date="2016" name="Nat. Commun.">
        <title>Thousands of microbial genomes shed light on interconnected biogeochemical processes in an aquifer system.</title>
        <authorList>
            <person name="Anantharaman K."/>
            <person name="Brown C.T."/>
            <person name="Hug L.A."/>
            <person name="Sharon I."/>
            <person name="Castelle C.J."/>
            <person name="Probst A.J."/>
            <person name="Thomas B.C."/>
            <person name="Singh A."/>
            <person name="Wilkins M.J."/>
            <person name="Karaoz U."/>
            <person name="Brodie E.L."/>
            <person name="Williams K.H."/>
            <person name="Hubbard S.S."/>
            <person name="Banfield J.F."/>
        </authorList>
    </citation>
    <scope>NUCLEOTIDE SEQUENCE [LARGE SCALE GENOMIC DNA]</scope>
</reference>